<evidence type="ECO:0000256" key="4">
    <source>
        <dbReference type="ARBA" id="ARBA00023125"/>
    </source>
</evidence>
<accession>A0ABV7CRG6</accession>
<comment type="function">
    <text evidence="6">Acts both as a biotin--[acetyl-CoA-carboxylase] ligase and a repressor.</text>
</comment>
<dbReference type="Gene3D" id="3.30.930.10">
    <property type="entry name" value="Bira Bifunctional Protein, Domain 2"/>
    <property type="match status" value="1"/>
</dbReference>
<dbReference type="InterPro" id="IPR013196">
    <property type="entry name" value="HTH_11"/>
</dbReference>
<dbReference type="NCBIfam" id="TIGR00121">
    <property type="entry name" value="birA_ligase"/>
    <property type="match status" value="1"/>
</dbReference>
<feature type="DNA-binding region" description="H-T-H motif" evidence="6">
    <location>
        <begin position="22"/>
        <end position="41"/>
    </location>
</feature>
<dbReference type="InterPro" id="IPR004143">
    <property type="entry name" value="BPL_LPL_catalytic"/>
</dbReference>
<evidence type="ECO:0000256" key="2">
    <source>
        <dbReference type="ARBA" id="ARBA00022741"/>
    </source>
</evidence>
<dbReference type="PANTHER" id="PTHR12835">
    <property type="entry name" value="BIOTIN PROTEIN LIGASE"/>
    <property type="match status" value="1"/>
</dbReference>
<dbReference type="InterPro" id="IPR036388">
    <property type="entry name" value="WH-like_DNA-bd_sf"/>
</dbReference>
<dbReference type="Pfam" id="PF02237">
    <property type="entry name" value="BPL_C"/>
    <property type="match status" value="1"/>
</dbReference>
<dbReference type="Gene3D" id="2.30.30.100">
    <property type="match status" value="1"/>
</dbReference>
<dbReference type="RefSeq" id="WP_390267284.1">
    <property type="nucleotide sequence ID" value="NZ_JBHRSA010000004.1"/>
</dbReference>
<dbReference type="Pfam" id="PF08279">
    <property type="entry name" value="HTH_11"/>
    <property type="match status" value="1"/>
</dbReference>
<dbReference type="InterPro" id="IPR008988">
    <property type="entry name" value="Transcriptional_repressor_C"/>
</dbReference>
<dbReference type="HAMAP" id="MF_00978">
    <property type="entry name" value="Bifunct_BirA"/>
    <property type="match status" value="1"/>
</dbReference>
<dbReference type="EMBL" id="JBHRSA010000004">
    <property type="protein sequence ID" value="MFC3038907.1"/>
    <property type="molecule type" value="Genomic_DNA"/>
</dbReference>
<evidence type="ECO:0000259" key="7">
    <source>
        <dbReference type="PROSITE" id="PS51733"/>
    </source>
</evidence>
<dbReference type="EC" id="6.3.4.15" evidence="6"/>
<gene>
    <name evidence="6" type="primary">birA</name>
    <name evidence="8" type="ORF">ACFOGI_01405</name>
</gene>
<evidence type="ECO:0000256" key="6">
    <source>
        <dbReference type="HAMAP-Rule" id="MF_00978"/>
    </source>
</evidence>
<keyword evidence="4 6" id="KW-0238">DNA-binding</keyword>
<keyword evidence="6" id="KW-0805">Transcription regulation</keyword>
<dbReference type="InterPro" id="IPR011991">
    <property type="entry name" value="ArsR-like_HTH"/>
</dbReference>
<dbReference type="SUPFAM" id="SSF46785">
    <property type="entry name" value="Winged helix' DNA-binding domain"/>
    <property type="match status" value="1"/>
</dbReference>
<name>A0ABV7CRG6_9BACI</name>
<dbReference type="InterPro" id="IPR030855">
    <property type="entry name" value="Bifunct_BirA"/>
</dbReference>
<dbReference type="Proteomes" id="UP001595279">
    <property type="component" value="Unassembled WGS sequence"/>
</dbReference>
<protein>
    <recommendedName>
        <fullName evidence="6">Bifunctional ligase/repressor BirA</fullName>
    </recommendedName>
    <alternativeName>
        <fullName evidence="6">Biotin--[acetyl-CoA-carboxylase] ligase</fullName>
        <ecNumber evidence="6">6.3.4.15</ecNumber>
    </alternativeName>
    <alternativeName>
        <fullName evidence="6">Biotin--protein ligase</fullName>
    </alternativeName>
    <alternativeName>
        <fullName evidence="6">Biotin-[acetyl-CoA carboxylase] synthetase</fullName>
    </alternativeName>
</protein>
<evidence type="ECO:0000256" key="5">
    <source>
        <dbReference type="ARBA" id="ARBA00023267"/>
    </source>
</evidence>
<evidence type="ECO:0000256" key="3">
    <source>
        <dbReference type="ARBA" id="ARBA00022840"/>
    </source>
</evidence>
<evidence type="ECO:0000256" key="1">
    <source>
        <dbReference type="ARBA" id="ARBA00022598"/>
    </source>
</evidence>
<dbReference type="InterPro" id="IPR036390">
    <property type="entry name" value="WH_DNA-bd_sf"/>
</dbReference>
<dbReference type="SUPFAM" id="SSF50037">
    <property type="entry name" value="C-terminal domain of transcriptional repressors"/>
    <property type="match status" value="1"/>
</dbReference>
<comment type="similarity">
    <text evidence="6">Belongs to the biotin--protein ligase family.</text>
</comment>
<comment type="catalytic activity">
    <reaction evidence="6">
        <text>biotin + L-lysyl-[protein] + ATP = N(6)-biotinyl-L-lysyl-[protein] + AMP + diphosphate + H(+)</text>
        <dbReference type="Rhea" id="RHEA:11756"/>
        <dbReference type="Rhea" id="RHEA-COMP:9752"/>
        <dbReference type="Rhea" id="RHEA-COMP:10505"/>
        <dbReference type="ChEBI" id="CHEBI:15378"/>
        <dbReference type="ChEBI" id="CHEBI:29969"/>
        <dbReference type="ChEBI" id="CHEBI:30616"/>
        <dbReference type="ChEBI" id="CHEBI:33019"/>
        <dbReference type="ChEBI" id="CHEBI:57586"/>
        <dbReference type="ChEBI" id="CHEBI:83144"/>
        <dbReference type="ChEBI" id="CHEBI:456215"/>
        <dbReference type="EC" id="6.3.4.15"/>
    </reaction>
</comment>
<evidence type="ECO:0000313" key="9">
    <source>
        <dbReference type="Proteomes" id="UP001595279"/>
    </source>
</evidence>
<dbReference type="InterPro" id="IPR003142">
    <property type="entry name" value="BPL_C"/>
</dbReference>
<feature type="domain" description="BPL/LPL catalytic" evidence="7">
    <location>
        <begin position="66"/>
        <end position="261"/>
    </location>
</feature>
<dbReference type="PANTHER" id="PTHR12835:SF5">
    <property type="entry name" value="BIOTIN--PROTEIN LIGASE"/>
    <property type="match status" value="1"/>
</dbReference>
<dbReference type="GO" id="GO:0004077">
    <property type="term" value="F:biotin--[biotin carboxyl-carrier protein] ligase activity"/>
    <property type="evidence" value="ECO:0007669"/>
    <property type="project" value="UniProtKB-EC"/>
</dbReference>
<keyword evidence="1 6" id="KW-0436">Ligase</keyword>
<feature type="binding site" evidence="6">
    <location>
        <position position="117"/>
    </location>
    <ligand>
        <name>biotin</name>
        <dbReference type="ChEBI" id="CHEBI:57586"/>
    </ligand>
</feature>
<dbReference type="CDD" id="cd16442">
    <property type="entry name" value="BPL"/>
    <property type="match status" value="1"/>
</dbReference>
<feature type="binding site" evidence="6">
    <location>
        <begin position="121"/>
        <end position="123"/>
    </location>
    <ligand>
        <name>biotin</name>
        <dbReference type="ChEBI" id="CHEBI:57586"/>
    </ligand>
</feature>
<keyword evidence="2 6" id="KW-0547">Nucleotide-binding</keyword>
<dbReference type="SUPFAM" id="SSF55681">
    <property type="entry name" value="Class II aaRS and biotin synthetases"/>
    <property type="match status" value="1"/>
</dbReference>
<comment type="caution">
    <text evidence="8">The sequence shown here is derived from an EMBL/GenBank/DDBJ whole genome shotgun (WGS) entry which is preliminary data.</text>
</comment>
<dbReference type="PROSITE" id="PS51733">
    <property type="entry name" value="BPL_LPL_CATALYTIC"/>
    <property type="match status" value="1"/>
</dbReference>
<dbReference type="Gene3D" id="1.10.10.10">
    <property type="entry name" value="Winged helix-like DNA-binding domain superfamily/Winged helix DNA-binding domain"/>
    <property type="match status" value="1"/>
</dbReference>
<proteinExistence type="inferred from homology"/>
<dbReference type="InterPro" id="IPR004408">
    <property type="entry name" value="Biotin_CoA_COase_ligase"/>
</dbReference>
<keyword evidence="9" id="KW-1185">Reference proteome</keyword>
<reference evidence="9" key="1">
    <citation type="journal article" date="2019" name="Int. J. Syst. Evol. Microbiol.">
        <title>The Global Catalogue of Microorganisms (GCM) 10K type strain sequencing project: providing services to taxonomists for standard genome sequencing and annotation.</title>
        <authorList>
            <consortium name="The Broad Institute Genomics Platform"/>
            <consortium name="The Broad Institute Genome Sequencing Center for Infectious Disease"/>
            <person name="Wu L."/>
            <person name="Ma J."/>
        </authorList>
    </citation>
    <scope>NUCLEOTIDE SEQUENCE [LARGE SCALE GENOMIC DNA]</scope>
    <source>
        <strain evidence="9">KCTC 13128</strain>
    </source>
</reference>
<dbReference type="CDD" id="cd00090">
    <property type="entry name" value="HTH_ARSR"/>
    <property type="match status" value="1"/>
</dbReference>
<evidence type="ECO:0000313" key="8">
    <source>
        <dbReference type="EMBL" id="MFC3038907.1"/>
    </source>
</evidence>
<keyword evidence="6" id="KW-0804">Transcription</keyword>
<keyword evidence="5 6" id="KW-0092">Biotin</keyword>
<dbReference type="Pfam" id="PF03099">
    <property type="entry name" value="BPL_LplA_LipB"/>
    <property type="match status" value="1"/>
</dbReference>
<keyword evidence="3 6" id="KW-0067">ATP-binding</keyword>
<keyword evidence="6" id="KW-0678">Repressor</keyword>
<dbReference type="InterPro" id="IPR045864">
    <property type="entry name" value="aa-tRNA-synth_II/BPL/LPL"/>
</dbReference>
<sequence>MESTRTRLIKILSAEKDAYISGQALSEALDISRNAVWKHMKELQKDGYEIEGKPRKGYRILSFPNKLSTNTLQWGLHTKWLGRQTIHRDSTPSTQLVAHQAAREMAEHGTVVIADEQTKGRGRMDRSWYSAKEKGIWMSIILRPGIQPHLAPQLTLMSAVALADALRTHTGTTPLIKWPNDLLLSGKKTAGILTEMQAEQDQIQYVVIGIGLNVNHQEADFSGELSDKATSISLETGKTWSVIGLVQDILTSFEQSYEQYMEYGFPTIKERWEEYGFKIGQEVSVRTLKESWKAEFLGISEDGALLLRSPNGETRQMYSAEIDWFDEKGQ</sequence>
<feature type="binding site" evidence="6">
    <location>
        <position position="188"/>
    </location>
    <ligand>
        <name>biotin</name>
        <dbReference type="ChEBI" id="CHEBI:57586"/>
    </ligand>
</feature>
<comment type="caution">
    <text evidence="6">Lacks conserved residue(s) required for the propagation of feature annotation.</text>
</comment>
<organism evidence="8 9">
    <name type="scientific">Virgibacillus xinjiangensis</name>
    <dbReference type="NCBI Taxonomy" id="393090"/>
    <lineage>
        <taxon>Bacteria</taxon>
        <taxon>Bacillati</taxon>
        <taxon>Bacillota</taxon>
        <taxon>Bacilli</taxon>
        <taxon>Bacillales</taxon>
        <taxon>Bacillaceae</taxon>
        <taxon>Virgibacillus</taxon>
    </lineage>
</organism>